<name>A0A4P1RWE8_LUPAN</name>
<feature type="compositionally biased region" description="Polar residues" evidence="3">
    <location>
        <begin position="1070"/>
        <end position="1099"/>
    </location>
</feature>
<comment type="function">
    <text evidence="2">Involved in regulation of actin and microtubule organization. Part of a WAVE complex that activates the Arp2/3 complex.</text>
</comment>
<evidence type="ECO:0000313" key="6">
    <source>
        <dbReference type="Proteomes" id="UP000188354"/>
    </source>
</evidence>
<feature type="compositionally biased region" description="Low complexity" evidence="3">
    <location>
        <begin position="366"/>
        <end position="379"/>
    </location>
</feature>
<proteinExistence type="inferred from homology"/>
<feature type="compositionally biased region" description="Basic and acidic residues" evidence="3">
    <location>
        <begin position="805"/>
        <end position="817"/>
    </location>
</feature>
<feature type="region of interest" description="Disordered" evidence="3">
    <location>
        <begin position="798"/>
        <end position="817"/>
    </location>
</feature>
<dbReference type="PANTHER" id="PTHR12902">
    <property type="entry name" value="WASP-1"/>
    <property type="match status" value="1"/>
</dbReference>
<feature type="compositionally biased region" description="Basic and acidic residues" evidence="3">
    <location>
        <begin position="414"/>
        <end position="433"/>
    </location>
</feature>
<comment type="similarity">
    <text evidence="1 2">Belongs to the SCAR/WAVE family.</text>
</comment>
<feature type="region of interest" description="Disordered" evidence="3">
    <location>
        <begin position="352"/>
        <end position="450"/>
    </location>
</feature>
<reference evidence="5 6" key="1">
    <citation type="journal article" date="2017" name="Plant Biotechnol. J.">
        <title>A comprehensive draft genome sequence for lupin (Lupinus angustifolius), an emerging health food: insights into plant-microbe interactions and legume evolution.</title>
        <authorList>
            <person name="Hane J.K."/>
            <person name="Ming Y."/>
            <person name="Kamphuis L.G."/>
            <person name="Nelson M.N."/>
            <person name="Garg G."/>
            <person name="Atkins C.A."/>
            <person name="Bayer P.E."/>
            <person name="Bravo A."/>
            <person name="Bringans S."/>
            <person name="Cannon S."/>
            <person name="Edwards D."/>
            <person name="Foley R."/>
            <person name="Gao L.L."/>
            <person name="Harrison M.J."/>
            <person name="Huang W."/>
            <person name="Hurgobin B."/>
            <person name="Li S."/>
            <person name="Liu C.W."/>
            <person name="McGrath A."/>
            <person name="Morahan G."/>
            <person name="Murray J."/>
            <person name="Weller J."/>
            <person name="Jian J."/>
            <person name="Singh K.B."/>
        </authorList>
    </citation>
    <scope>NUCLEOTIDE SEQUENCE [LARGE SCALE GENOMIC DNA]</scope>
    <source>
        <strain evidence="6">cv. Tanjil</strain>
        <tissue evidence="5">Whole plant</tissue>
    </source>
</reference>
<protein>
    <recommendedName>
        <fullName evidence="2">Protein SCAR</fullName>
    </recommendedName>
    <alternativeName>
        <fullName evidence="2">Protein WAVE</fullName>
    </alternativeName>
</protein>
<dbReference type="STRING" id="3871.A0A4P1RWE8"/>
<evidence type="ECO:0000256" key="1">
    <source>
        <dbReference type="ARBA" id="ARBA00006993"/>
    </source>
</evidence>
<evidence type="ECO:0000256" key="2">
    <source>
        <dbReference type="RuleBase" id="RU367034"/>
    </source>
</evidence>
<dbReference type="GO" id="GO:2000601">
    <property type="term" value="P:positive regulation of Arp2/3 complex-mediated actin nucleation"/>
    <property type="evidence" value="ECO:0007669"/>
    <property type="project" value="TreeGrafter"/>
</dbReference>
<dbReference type="GO" id="GO:0003779">
    <property type="term" value="F:actin binding"/>
    <property type="evidence" value="ECO:0007669"/>
    <property type="project" value="UniProtKB-UniRule"/>
</dbReference>
<dbReference type="PANTHER" id="PTHR12902:SF1">
    <property type="entry name" value="WISKOTT-ALDRICH SYNDROME PROTEIN FAMILY MEMBER"/>
    <property type="match status" value="1"/>
</dbReference>
<dbReference type="EMBL" id="CM007361">
    <property type="protein sequence ID" value="OIW19066.1"/>
    <property type="molecule type" value="Genomic_DNA"/>
</dbReference>
<evidence type="ECO:0000259" key="4">
    <source>
        <dbReference type="PROSITE" id="PS51082"/>
    </source>
</evidence>
<sequence>MVTAARGHSLMGRVQQLEAEVPSLEKAFYSQTHHSSFFTNGGIGWHPNHPSEQNLVTRGDLPRFVMDSYEECRGPPRLFLLDKFDVAGAGACLKRYTDPSFFKRESASFGISTVEVHREKRIRKVKQKKGAWLRDGEAPIVPPHSKLHQLLLEDRIENGYSNPARLVKLKKRQLNGFSAETTAGKSYMEKFLQTPSPDLKMICETSIIPQPVKLTLNDTSEAGIRILEISSINPVEKSFGNHISPNEVELQLKPFSEVNGETYGDPSEARKQTSACGTVEMSSCYPKFPREIELAVHEQKKTHGSLDGYHSDDVAREVDNYMDVLTTMESELETDNEWKPKKGFLNIQKVTDTDGKEEHQVQARLSDSQSFGDSSTSDDISSFKEDRNGVKVQARLSDSHSTGTSSTSDSISSFRRDGNEHIELQAHFSDSRSVDNSSTSDENNSFKNDKSCFTHSDSLSTVVENIPSEPIVFRYAKYHEPEVGDTSSNQMPQIVELQNTDCGKVVLHDDANVEEISDFEQASSDLVTRGLDFSSASPAELNLRLKDYENRTGLVESIAVKPVSLFLVEDDACPVDSFDKKCLNILEDDDPCVHSDDLLQVSNDLDSTCEDDYIGHSGIKMLHAESSNENSSEILVSRDAVQGVDHIFPSMEKLDLNSGTMSALDSRDSKDKDCIVGTQLNLEDLSPVHLVSCFTGEVSSDLIHDSPRGEPSSAEIEVLHSDLQSSYSSGQVINPTKHVMDPLKSPLPDLFPEANENNLDEMPPLPPLPPMQWRMGKVQHASLISQREHVEVNRVSAQPMQPIKPDQKSQSDFPTSERDTLLHQNPFMPVMAVESDKFQHSSGFPAGVSGNPVAIPFQFPIMVNDANGLYNYVVLDRNQIQNPFLALPVVSSDTPPHGCIVASEGEMLQNSNLCSSILPDESAVSGHDSISPPGNLSQSPSQITTETSSEDKTLKLSISNLESMGSPPDGDDGTLEGEMLRISNQYLTIPPAECAVFGHDSIAPQKKQTQSPSQLMMETSSAVKTLEHSVRSVVSMGMAPHGYAVASEGEILQNSNPLPPVSPAECSVSGHDSISLQENPGQLMTETSSEVKIPNQSMSDVEGEKGHPFISFMLPPNMESMEPNQNFLSSVGEMPSSFDTNAQTSDFESERINEKPKTKLPRPRNPLIDAVVAHDKSKLRRVTERVMPVIAPNVVERDSLLEQIRTKSFNLKPAAATRPSIQGPKTNLKLAAILEKANAIRHAFAGSDEDDDADSWSDS</sequence>
<dbReference type="Gramene" id="OIW19066">
    <property type="protein sequence ID" value="OIW19066"/>
    <property type="gene ID" value="TanjilG_10627"/>
</dbReference>
<dbReference type="GO" id="GO:0034237">
    <property type="term" value="F:protein kinase A regulatory subunit binding"/>
    <property type="evidence" value="ECO:0007669"/>
    <property type="project" value="TreeGrafter"/>
</dbReference>
<keyword evidence="6" id="KW-1185">Reference proteome</keyword>
<dbReference type="InterPro" id="IPR028288">
    <property type="entry name" value="SCAR/WAVE_fam"/>
</dbReference>
<gene>
    <name evidence="5" type="ORF">TanjilG_10627</name>
</gene>
<keyword evidence="2" id="KW-0206">Cytoskeleton</keyword>
<feature type="domain" description="WH2" evidence="4">
    <location>
        <begin position="1196"/>
        <end position="1214"/>
    </location>
</feature>
<feature type="compositionally biased region" description="Low complexity" evidence="3">
    <location>
        <begin position="399"/>
        <end position="413"/>
    </location>
</feature>
<comment type="subcellular location">
    <subcellularLocation>
        <location evidence="2">Cytoplasm</location>
        <location evidence="2">Cytoskeleton</location>
    </subcellularLocation>
</comment>
<dbReference type="AlphaFoldDB" id="A0A4P1RWE8"/>
<feature type="region of interest" description="Disordered" evidence="3">
    <location>
        <begin position="1054"/>
        <end position="1104"/>
    </location>
</feature>
<feature type="region of interest" description="Disordered" evidence="3">
    <location>
        <begin position="922"/>
        <end position="952"/>
    </location>
</feature>
<dbReference type="GO" id="GO:0005856">
    <property type="term" value="C:cytoskeleton"/>
    <property type="evidence" value="ECO:0007669"/>
    <property type="project" value="UniProtKB-SubCell"/>
</dbReference>
<keyword evidence="2" id="KW-0963">Cytoplasm</keyword>
<organism evidence="5 6">
    <name type="scientific">Lupinus angustifolius</name>
    <name type="common">Narrow-leaved blue lupine</name>
    <dbReference type="NCBI Taxonomy" id="3871"/>
    <lineage>
        <taxon>Eukaryota</taxon>
        <taxon>Viridiplantae</taxon>
        <taxon>Streptophyta</taxon>
        <taxon>Embryophyta</taxon>
        <taxon>Tracheophyta</taxon>
        <taxon>Spermatophyta</taxon>
        <taxon>Magnoliopsida</taxon>
        <taxon>eudicotyledons</taxon>
        <taxon>Gunneridae</taxon>
        <taxon>Pentapetalae</taxon>
        <taxon>rosids</taxon>
        <taxon>fabids</taxon>
        <taxon>Fabales</taxon>
        <taxon>Fabaceae</taxon>
        <taxon>Papilionoideae</taxon>
        <taxon>50 kb inversion clade</taxon>
        <taxon>genistoids sensu lato</taxon>
        <taxon>core genistoids</taxon>
        <taxon>Genisteae</taxon>
        <taxon>Lupinus</taxon>
    </lineage>
</organism>
<feature type="compositionally biased region" description="Basic and acidic residues" evidence="3">
    <location>
        <begin position="352"/>
        <end position="361"/>
    </location>
</feature>
<feature type="compositionally biased region" description="Polar residues" evidence="3">
    <location>
        <begin position="932"/>
        <end position="947"/>
    </location>
</feature>
<dbReference type="GO" id="GO:0071933">
    <property type="term" value="F:Arp2/3 complex binding"/>
    <property type="evidence" value="ECO:0007669"/>
    <property type="project" value="TreeGrafter"/>
</dbReference>
<accession>A0A4P1RWE8</accession>
<dbReference type="Proteomes" id="UP000188354">
    <property type="component" value="Chromosome LG01"/>
</dbReference>
<dbReference type="GO" id="GO:0030036">
    <property type="term" value="P:actin cytoskeleton organization"/>
    <property type="evidence" value="ECO:0007669"/>
    <property type="project" value="UniProtKB-UniRule"/>
</dbReference>
<feature type="region of interest" description="Disordered" evidence="3">
    <location>
        <begin position="1141"/>
        <end position="1164"/>
    </location>
</feature>
<keyword evidence="2" id="KW-0009">Actin-binding</keyword>
<dbReference type="PROSITE" id="PS51082">
    <property type="entry name" value="WH2"/>
    <property type="match status" value="1"/>
</dbReference>
<feature type="compositionally biased region" description="Basic and acidic residues" evidence="3">
    <location>
        <begin position="1148"/>
        <end position="1157"/>
    </location>
</feature>
<dbReference type="InterPro" id="IPR003124">
    <property type="entry name" value="WH2_dom"/>
</dbReference>
<evidence type="ECO:0000256" key="3">
    <source>
        <dbReference type="SAM" id="MobiDB-lite"/>
    </source>
</evidence>
<evidence type="ECO:0000313" key="5">
    <source>
        <dbReference type="EMBL" id="OIW19066.1"/>
    </source>
</evidence>
<dbReference type="Gene3D" id="6.10.280.150">
    <property type="match status" value="2"/>
</dbReference>